<dbReference type="EMBL" id="JAMYWD010000007">
    <property type="protein sequence ID" value="KAJ4966938.1"/>
    <property type="molecule type" value="Genomic_DNA"/>
</dbReference>
<dbReference type="Proteomes" id="UP001141806">
    <property type="component" value="Unassembled WGS sequence"/>
</dbReference>
<gene>
    <name evidence="1" type="ORF">NE237_018787</name>
</gene>
<keyword evidence="2" id="KW-1185">Reference proteome</keyword>
<organism evidence="1 2">
    <name type="scientific">Protea cynaroides</name>
    <dbReference type="NCBI Taxonomy" id="273540"/>
    <lineage>
        <taxon>Eukaryota</taxon>
        <taxon>Viridiplantae</taxon>
        <taxon>Streptophyta</taxon>
        <taxon>Embryophyta</taxon>
        <taxon>Tracheophyta</taxon>
        <taxon>Spermatophyta</taxon>
        <taxon>Magnoliopsida</taxon>
        <taxon>Proteales</taxon>
        <taxon>Proteaceae</taxon>
        <taxon>Protea</taxon>
    </lineage>
</organism>
<evidence type="ECO:0000313" key="1">
    <source>
        <dbReference type="EMBL" id="KAJ4966938.1"/>
    </source>
</evidence>
<proteinExistence type="predicted"/>
<accession>A0A9Q0KAH8</accession>
<evidence type="ECO:0000313" key="2">
    <source>
        <dbReference type="Proteomes" id="UP001141806"/>
    </source>
</evidence>
<dbReference type="AlphaFoldDB" id="A0A9Q0KAH8"/>
<comment type="caution">
    <text evidence="1">The sequence shown here is derived from an EMBL/GenBank/DDBJ whole genome shotgun (WGS) entry which is preliminary data.</text>
</comment>
<reference evidence="1" key="1">
    <citation type="journal article" date="2023" name="Plant J.">
        <title>The genome of the king protea, Protea cynaroides.</title>
        <authorList>
            <person name="Chang J."/>
            <person name="Duong T.A."/>
            <person name="Schoeman C."/>
            <person name="Ma X."/>
            <person name="Roodt D."/>
            <person name="Barker N."/>
            <person name="Li Z."/>
            <person name="Van de Peer Y."/>
            <person name="Mizrachi E."/>
        </authorList>
    </citation>
    <scope>NUCLEOTIDE SEQUENCE</scope>
    <source>
        <tissue evidence="1">Young leaves</tissue>
    </source>
</reference>
<name>A0A9Q0KAH8_9MAGN</name>
<protein>
    <submittedName>
        <fullName evidence="1">Uncharacterized protein</fullName>
    </submittedName>
</protein>
<sequence>MNLVPLRDGCGPLPLHLQFLLQQKFLKFLFSLLLIPLVYRGPGSHRSDSPSSLPLPDYNAIDGSSEFYASPDSHSLHPPPTSAPVFMLVLPSLSGPTSVNPGGIVHNNITTGPALSPMPGPSGTCSLSPCNSTAPVCPLPEVHGHPMLTRGKAGIHKLNPKYALIVSSIPLELSSVKEALSDEGRHQWNLKWLLWL</sequence>